<keyword evidence="1" id="KW-0732">Signal</keyword>
<evidence type="ECO:0000256" key="1">
    <source>
        <dbReference type="SAM" id="SignalP"/>
    </source>
</evidence>
<proteinExistence type="predicted"/>
<feature type="signal peptide" evidence="1">
    <location>
        <begin position="1"/>
        <end position="26"/>
    </location>
</feature>
<name>A0A4U2PRY4_9BACL</name>
<evidence type="ECO:0000313" key="2">
    <source>
        <dbReference type="EMBL" id="TKH42087.1"/>
    </source>
</evidence>
<dbReference type="AlphaFoldDB" id="A0A4U2PRY4"/>
<dbReference type="EMBL" id="PNXQ01000016">
    <property type="protein sequence ID" value="TKH42087.1"/>
    <property type="molecule type" value="Genomic_DNA"/>
</dbReference>
<organism evidence="2 3">
    <name type="scientific">Paenibacillus terrae</name>
    <dbReference type="NCBI Taxonomy" id="159743"/>
    <lineage>
        <taxon>Bacteria</taxon>
        <taxon>Bacillati</taxon>
        <taxon>Bacillota</taxon>
        <taxon>Bacilli</taxon>
        <taxon>Bacillales</taxon>
        <taxon>Paenibacillaceae</taxon>
        <taxon>Paenibacillus</taxon>
    </lineage>
</organism>
<protein>
    <submittedName>
        <fullName evidence="2">Uncharacterized protein</fullName>
    </submittedName>
</protein>
<evidence type="ECO:0000313" key="3">
    <source>
        <dbReference type="Proteomes" id="UP000308114"/>
    </source>
</evidence>
<comment type="caution">
    <text evidence="2">The sequence shown here is derived from an EMBL/GenBank/DDBJ whole genome shotgun (WGS) entry which is preliminary data.</text>
</comment>
<dbReference type="Proteomes" id="UP000308114">
    <property type="component" value="Unassembled WGS sequence"/>
</dbReference>
<dbReference type="RefSeq" id="WP_137063706.1">
    <property type="nucleotide sequence ID" value="NZ_PNXQ01000016.1"/>
</dbReference>
<reference evidence="2 3" key="1">
    <citation type="submission" date="2018-01" db="EMBL/GenBank/DDBJ databases">
        <title>Bacillales members from the olive rhizosphere are effective biological control agents against Verticillium dahliae.</title>
        <authorList>
            <person name="Gomez-Lama C."/>
            <person name="Legarda G."/>
            <person name="Ruano-Rosa D."/>
            <person name="Pizarro-Tobias P."/>
            <person name="Valverde-Corredor A."/>
            <person name="Niqui J.L."/>
            <person name="Trivino J.C."/>
            <person name="Roca A."/>
            <person name="Mercado-Blanco J."/>
        </authorList>
    </citation>
    <scope>NUCLEOTIDE SEQUENCE [LARGE SCALE GENOMIC DNA]</scope>
    <source>
        <strain evidence="2 3">PIC167</strain>
    </source>
</reference>
<accession>A0A4U2PRY4</accession>
<gene>
    <name evidence="2" type="ORF">C1I60_22590</name>
</gene>
<sequence length="105" mass="11749">MKKSIIALAAGTVLLGALSVPSLGFAEQTKTSANISSERSYTPKENAKMVRGIRGATVKESMKWMVPTSIFYRQGDYAGDIYLHKWIKKGKDEVYPIYQGLIYRK</sequence>
<feature type="chain" id="PRO_5020732199" evidence="1">
    <location>
        <begin position="27"/>
        <end position="105"/>
    </location>
</feature>